<dbReference type="InParanoid" id="A0A1S0TMP7"/>
<name>A0A1S0TMP7_LOALO</name>
<dbReference type="GeneID" id="9949723"/>
<dbReference type="CTD" id="9949723"/>
<organism evidence="1">
    <name type="scientific">Loa loa</name>
    <name type="common">Eye worm</name>
    <name type="synonym">Filaria loa</name>
    <dbReference type="NCBI Taxonomy" id="7209"/>
    <lineage>
        <taxon>Eukaryota</taxon>
        <taxon>Metazoa</taxon>
        <taxon>Ecdysozoa</taxon>
        <taxon>Nematoda</taxon>
        <taxon>Chromadorea</taxon>
        <taxon>Rhabditida</taxon>
        <taxon>Spirurina</taxon>
        <taxon>Spiruromorpha</taxon>
        <taxon>Filarioidea</taxon>
        <taxon>Onchocercidae</taxon>
        <taxon>Loa</taxon>
    </lineage>
</organism>
<dbReference type="AlphaFoldDB" id="A0A1S0TMP7"/>
<sequence>MEEVYWSSFVYRVRSDHISSSSLVMINQKSSKRRIILGPHENETNLMALFMGRIILEEHKNGTNLMALSVGRIILEKHKNGTNLMAQFVLREEIEIISF</sequence>
<accession>A0A1S0TMP7</accession>
<evidence type="ECO:0000313" key="1">
    <source>
        <dbReference type="EMBL" id="EFO16245.1"/>
    </source>
</evidence>
<protein>
    <submittedName>
        <fullName evidence="1">Uncharacterized protein</fullName>
    </submittedName>
</protein>
<reference evidence="1" key="1">
    <citation type="submission" date="2012-04" db="EMBL/GenBank/DDBJ databases">
        <title>The Genome Sequence of Loa loa.</title>
        <authorList>
            <consortium name="The Broad Institute Genome Sequencing Platform"/>
            <consortium name="Broad Institute Genome Sequencing Center for Infectious Disease"/>
            <person name="Nutman T.B."/>
            <person name="Fink D.L."/>
            <person name="Russ C."/>
            <person name="Young S."/>
            <person name="Zeng Q."/>
            <person name="Gargeya S."/>
            <person name="Alvarado L."/>
            <person name="Berlin A."/>
            <person name="Chapman S.B."/>
            <person name="Chen Z."/>
            <person name="Freedman E."/>
            <person name="Gellesch M."/>
            <person name="Goldberg J."/>
            <person name="Griggs A."/>
            <person name="Gujja S."/>
            <person name="Heilman E.R."/>
            <person name="Heiman D."/>
            <person name="Howarth C."/>
            <person name="Mehta T."/>
            <person name="Neiman D."/>
            <person name="Pearson M."/>
            <person name="Roberts A."/>
            <person name="Saif S."/>
            <person name="Shea T."/>
            <person name="Shenoy N."/>
            <person name="Sisk P."/>
            <person name="Stolte C."/>
            <person name="Sykes S."/>
            <person name="White J."/>
            <person name="Yandava C."/>
            <person name="Haas B."/>
            <person name="Henn M.R."/>
            <person name="Nusbaum C."/>
            <person name="Birren B."/>
        </authorList>
    </citation>
    <scope>NUCLEOTIDE SEQUENCE [LARGE SCALE GENOMIC DNA]</scope>
</reference>
<dbReference type="KEGG" id="loa:LOAG_12262"/>
<dbReference type="RefSeq" id="XP_003147824.1">
    <property type="nucleotide sequence ID" value="XM_003147776.1"/>
</dbReference>
<gene>
    <name evidence="1" type="ORF">LOAG_12262</name>
</gene>
<proteinExistence type="predicted"/>
<dbReference type="EMBL" id="JH712262">
    <property type="protein sequence ID" value="EFO16245.1"/>
    <property type="molecule type" value="Genomic_DNA"/>
</dbReference>